<evidence type="ECO:0000256" key="2">
    <source>
        <dbReference type="SAM" id="MobiDB-lite"/>
    </source>
</evidence>
<evidence type="ECO:0000259" key="4">
    <source>
        <dbReference type="PROSITE" id="PS51352"/>
    </source>
</evidence>
<gene>
    <name evidence="5" type="ORF">BEMITA_LOCUS6830</name>
</gene>
<proteinExistence type="inferred from homology"/>
<accession>A0A9P0ACH1</accession>
<evidence type="ECO:0000256" key="3">
    <source>
        <dbReference type="SAM" id="SignalP"/>
    </source>
</evidence>
<dbReference type="PANTHER" id="PTHR45672">
    <property type="entry name" value="PROTEIN DISULFIDE-ISOMERASE C17H9.14C-RELATED"/>
    <property type="match status" value="1"/>
</dbReference>
<evidence type="ECO:0000256" key="1">
    <source>
        <dbReference type="ARBA" id="ARBA00006347"/>
    </source>
</evidence>
<keyword evidence="3" id="KW-0732">Signal</keyword>
<dbReference type="EMBL" id="OU963865">
    <property type="protein sequence ID" value="CAH0387865.1"/>
    <property type="molecule type" value="Genomic_DNA"/>
</dbReference>
<dbReference type="OrthoDB" id="74910at2759"/>
<evidence type="ECO:0000313" key="5">
    <source>
        <dbReference type="EMBL" id="CAH0387865.1"/>
    </source>
</evidence>
<feature type="region of interest" description="Disordered" evidence="2">
    <location>
        <begin position="375"/>
        <end position="394"/>
    </location>
</feature>
<dbReference type="InterPro" id="IPR051063">
    <property type="entry name" value="PDI"/>
</dbReference>
<name>A0A9P0ACH1_BEMTA</name>
<dbReference type="Gene3D" id="3.40.30.10">
    <property type="entry name" value="Glutaredoxin"/>
    <property type="match status" value="5"/>
</dbReference>
<feature type="compositionally biased region" description="Pro residues" evidence="2">
    <location>
        <begin position="378"/>
        <end position="388"/>
    </location>
</feature>
<feature type="domain" description="Thioredoxin" evidence="4">
    <location>
        <begin position="506"/>
        <end position="629"/>
    </location>
</feature>
<evidence type="ECO:0000313" key="6">
    <source>
        <dbReference type="Proteomes" id="UP001152759"/>
    </source>
</evidence>
<dbReference type="AlphaFoldDB" id="A0A9P0ACH1"/>
<sequence>MKFDAKIPFLLFIFLAAFVPVHSNTKKGGLAEVRDAKEFKKLLRTKTNVLVYFSNNVKESNSITSMLKEVAGTVKGLGTIIFVDCTGEAKKLCKKLKVSTTETYVLKHYKDGDFHKDYDRKISVASLVNFMRDPTGDLPWEEDDSAADVVHLPNLNSLNKLLKSETKPILVMFYAPWCGFCKQLKPEYAKAAAETKGKYVLAAVDVNRPENSLIRRKFNITGFPTTLYFENAQLKYVYEGGNKKEAILEFLKNPGEAPKKAEEPKWSDSKSDVVHLKSSDFDEFIKSHESVLVMFYAPWCGHCKKMKPDFEQAASEMKTKKIKGVLAAVDTTEETELGKRFDIKGFPTIKYFKNGSFAFDAGHAREVTKIITFMENPTEPPPPPPPEKPWAEEESEVVHLEKSNFKEVLKKKKHVLVAFYAPWCGYCKKMKPDFMAAAAEFKDDSRIVFAAVDCTTNNDLCQQHEVKGYPTFMYFHYLNKKSKKYTSGTTKENFVSFMRALEPPEDPALEPGPNQSEANLSKNIVRLSDQNFTSMINNYPNMIAYFYKPVCRSCVEMHKVFSQLAETIDSSSVTLVAVDTTLSPKLAKKFVGTEDLPSLKFIKNGNFVANYVGNQSPSDIEKFIKSQMSMRLPKEEL</sequence>
<feature type="domain" description="Thioredoxin" evidence="4">
    <location>
        <begin position="377"/>
        <end position="503"/>
    </location>
</feature>
<dbReference type="GO" id="GO:0006457">
    <property type="term" value="P:protein folding"/>
    <property type="evidence" value="ECO:0007669"/>
    <property type="project" value="TreeGrafter"/>
</dbReference>
<feature type="domain" description="Thioredoxin" evidence="4">
    <location>
        <begin position="257"/>
        <end position="376"/>
    </location>
</feature>
<feature type="domain" description="Thioredoxin" evidence="4">
    <location>
        <begin position="127"/>
        <end position="256"/>
    </location>
</feature>
<comment type="similarity">
    <text evidence="1">Belongs to the protein disulfide isomerase family.</text>
</comment>
<dbReference type="InterPro" id="IPR017937">
    <property type="entry name" value="Thioredoxin_CS"/>
</dbReference>
<dbReference type="InterPro" id="IPR036249">
    <property type="entry name" value="Thioredoxin-like_sf"/>
</dbReference>
<dbReference type="CDD" id="cd02997">
    <property type="entry name" value="PDI_a_PDIR"/>
    <property type="match status" value="3"/>
</dbReference>
<protein>
    <recommendedName>
        <fullName evidence="4">Thioredoxin domain-containing protein</fullName>
    </recommendedName>
</protein>
<dbReference type="GO" id="GO:0003756">
    <property type="term" value="F:protein disulfide isomerase activity"/>
    <property type="evidence" value="ECO:0007669"/>
    <property type="project" value="InterPro"/>
</dbReference>
<dbReference type="GO" id="GO:0005783">
    <property type="term" value="C:endoplasmic reticulum"/>
    <property type="evidence" value="ECO:0007669"/>
    <property type="project" value="TreeGrafter"/>
</dbReference>
<dbReference type="InterPro" id="IPR046374">
    <property type="entry name" value="PDI_a_PDIR"/>
</dbReference>
<dbReference type="Proteomes" id="UP001152759">
    <property type="component" value="Chromosome 4"/>
</dbReference>
<dbReference type="KEGG" id="btab:109031294"/>
<keyword evidence="6" id="KW-1185">Reference proteome</keyword>
<dbReference type="PROSITE" id="PS00194">
    <property type="entry name" value="THIOREDOXIN_1"/>
    <property type="match status" value="2"/>
</dbReference>
<dbReference type="FunFam" id="3.40.30.10:FF:000029">
    <property type="entry name" value="protein disulfide-isomerase A5 isoform X2"/>
    <property type="match status" value="1"/>
</dbReference>
<dbReference type="PANTHER" id="PTHR45672:SF2">
    <property type="entry name" value="PROTEIN DISULFIDE-ISOMERASE A5"/>
    <property type="match status" value="1"/>
</dbReference>
<dbReference type="PRINTS" id="PR00421">
    <property type="entry name" value="THIOREDOXIN"/>
</dbReference>
<dbReference type="InterPro" id="IPR013766">
    <property type="entry name" value="Thioredoxin_domain"/>
</dbReference>
<feature type="signal peptide" evidence="3">
    <location>
        <begin position="1"/>
        <end position="23"/>
    </location>
</feature>
<organism evidence="5 6">
    <name type="scientific">Bemisia tabaci</name>
    <name type="common">Sweetpotato whitefly</name>
    <name type="synonym">Aleurodes tabaci</name>
    <dbReference type="NCBI Taxonomy" id="7038"/>
    <lineage>
        <taxon>Eukaryota</taxon>
        <taxon>Metazoa</taxon>
        <taxon>Ecdysozoa</taxon>
        <taxon>Arthropoda</taxon>
        <taxon>Hexapoda</taxon>
        <taxon>Insecta</taxon>
        <taxon>Pterygota</taxon>
        <taxon>Neoptera</taxon>
        <taxon>Paraneoptera</taxon>
        <taxon>Hemiptera</taxon>
        <taxon>Sternorrhyncha</taxon>
        <taxon>Aleyrodoidea</taxon>
        <taxon>Aleyrodidae</taxon>
        <taxon>Aleyrodinae</taxon>
        <taxon>Bemisia</taxon>
    </lineage>
</organism>
<dbReference type="PROSITE" id="PS51352">
    <property type="entry name" value="THIOREDOXIN_2"/>
    <property type="match status" value="4"/>
</dbReference>
<dbReference type="CDD" id="cd02961">
    <property type="entry name" value="PDI_a_family"/>
    <property type="match status" value="1"/>
</dbReference>
<reference evidence="5" key="1">
    <citation type="submission" date="2021-12" db="EMBL/GenBank/DDBJ databases">
        <authorList>
            <person name="King R."/>
        </authorList>
    </citation>
    <scope>NUCLEOTIDE SEQUENCE</scope>
</reference>
<feature type="chain" id="PRO_5040301004" description="Thioredoxin domain-containing protein" evidence="3">
    <location>
        <begin position="24"/>
        <end position="637"/>
    </location>
</feature>
<dbReference type="SUPFAM" id="SSF52833">
    <property type="entry name" value="Thioredoxin-like"/>
    <property type="match status" value="5"/>
</dbReference>
<dbReference type="Pfam" id="PF00085">
    <property type="entry name" value="Thioredoxin"/>
    <property type="match status" value="4"/>
</dbReference>